<keyword evidence="5" id="KW-1185">Reference proteome</keyword>
<dbReference type="OrthoDB" id="10045710at2759"/>
<dbReference type="SUPFAM" id="SSF47473">
    <property type="entry name" value="EF-hand"/>
    <property type="match status" value="1"/>
</dbReference>
<dbReference type="Pfam" id="PF12763">
    <property type="entry name" value="EH"/>
    <property type="match status" value="1"/>
</dbReference>
<gene>
    <name evidence="4" type="ORF">SAMEA4029010_CIC11G00000001266</name>
</gene>
<feature type="region of interest" description="Disordered" evidence="1">
    <location>
        <begin position="339"/>
        <end position="368"/>
    </location>
</feature>
<dbReference type="Gene3D" id="1.10.238.10">
    <property type="entry name" value="EF-hand"/>
    <property type="match status" value="1"/>
</dbReference>
<dbReference type="InterPro" id="IPR002048">
    <property type="entry name" value="EF_hand_dom"/>
</dbReference>
<dbReference type="AlphaFoldDB" id="A0A1L0BBS4"/>
<dbReference type="PROSITE" id="PS50031">
    <property type="entry name" value="EH"/>
    <property type="match status" value="1"/>
</dbReference>
<sequence length="643" mass="70444">MSSNPAASAALAASVAFKGTYQIPNQKRKTKPPLYLAINTDVDGSKTSLVAAQTSQLRSQKMAAPTANKPAHSPIGQLGLVRAKHKQTTGTSDDDVSSSVLLGTDYFSTSRVGGSSGNSEGGVASPHRLRTNVNLKPHEMLEQVRKSINSKSKVGFGKDLHRKSQLAIDQVRQNVDQHRIRTIRDEPAVATDTPIDTAAVAPVVPPASKSTAEIAAADSDRVSVSSGQRLLYNQALMGNHSHSSIGTGTSNDLEGPDTPIIKLSRTVSIGLKVLSSSVSPSPVIAPTTGPYGHIAPSPLAPSPIAIPPSPNALARGLAISDAQILVLMLLPSVTGSVAELPEEPRKAHRKPPPADFPSEDDVSLSGHSLSMPASDIDEEHKLPIFPDIEGKHKKHKFFHRKHKKDTVFESNALEEDEVADKDEEFIPSRSATPVVNTQQVKFKTTMRKVNKRRERKTAFNEDKPWKNHGELDYVSETQRKRYEGLWVSNRGLYMNKVVTPLVGVKYEKDEALQEEEPKDKKLSEKEISQKAAKLSSTANTEFQEHDIQQLHGLCEAEPLELMHGVVVKRLWSRSKLSSEELASIWDLVDFRKDGTLNKAEFIVGMWLVDQCLYGRKLPKEIPELVWTSLGSIGVRVVIKKKRR</sequence>
<dbReference type="PROSITE" id="PS50222">
    <property type="entry name" value="EF_HAND_2"/>
    <property type="match status" value="1"/>
</dbReference>
<dbReference type="InterPro" id="IPR000261">
    <property type="entry name" value="EH_dom"/>
</dbReference>
<protein>
    <submittedName>
        <fullName evidence="4">CIC11C00000001266</fullName>
    </submittedName>
</protein>
<dbReference type="GO" id="GO:0005509">
    <property type="term" value="F:calcium ion binding"/>
    <property type="evidence" value="ECO:0007669"/>
    <property type="project" value="InterPro"/>
</dbReference>
<feature type="domain" description="EF-hand" evidence="3">
    <location>
        <begin position="576"/>
        <end position="611"/>
    </location>
</feature>
<dbReference type="STRING" id="45354.A0A1L0BBS4"/>
<evidence type="ECO:0000256" key="1">
    <source>
        <dbReference type="SAM" id="MobiDB-lite"/>
    </source>
</evidence>
<feature type="domain" description="EH" evidence="2">
    <location>
        <begin position="543"/>
        <end position="622"/>
    </location>
</feature>
<evidence type="ECO:0000313" key="4">
    <source>
        <dbReference type="EMBL" id="SGZ48894.1"/>
    </source>
</evidence>
<organism evidence="4 5">
    <name type="scientific">Sungouiella intermedia</name>
    <dbReference type="NCBI Taxonomy" id="45354"/>
    <lineage>
        <taxon>Eukaryota</taxon>
        <taxon>Fungi</taxon>
        <taxon>Dikarya</taxon>
        <taxon>Ascomycota</taxon>
        <taxon>Saccharomycotina</taxon>
        <taxon>Pichiomycetes</taxon>
        <taxon>Metschnikowiaceae</taxon>
        <taxon>Sungouiella</taxon>
    </lineage>
</organism>
<dbReference type="SMART" id="SM00027">
    <property type="entry name" value="EH"/>
    <property type="match status" value="1"/>
</dbReference>
<proteinExistence type="predicted"/>
<name>A0A1L0BBS4_9ASCO</name>
<dbReference type="InterPro" id="IPR011992">
    <property type="entry name" value="EF-hand-dom_pair"/>
</dbReference>
<dbReference type="Proteomes" id="UP000182334">
    <property type="component" value="Chromosome II"/>
</dbReference>
<dbReference type="EMBL" id="LT635757">
    <property type="protein sequence ID" value="SGZ48894.1"/>
    <property type="molecule type" value="Genomic_DNA"/>
</dbReference>
<reference evidence="4 5" key="1">
    <citation type="submission" date="2016-10" db="EMBL/GenBank/DDBJ databases">
        <authorList>
            <person name="de Groot N.N."/>
        </authorList>
    </citation>
    <scope>NUCLEOTIDE SEQUENCE [LARGE SCALE GENOMIC DNA]</scope>
    <source>
        <strain evidence="4 5">CBS 141442</strain>
    </source>
</reference>
<evidence type="ECO:0000259" key="2">
    <source>
        <dbReference type="PROSITE" id="PS50031"/>
    </source>
</evidence>
<dbReference type="CDD" id="cd00052">
    <property type="entry name" value="EH"/>
    <property type="match status" value="1"/>
</dbReference>
<accession>A0A1L0BBS4</accession>
<evidence type="ECO:0000313" key="5">
    <source>
        <dbReference type="Proteomes" id="UP000182334"/>
    </source>
</evidence>
<evidence type="ECO:0000259" key="3">
    <source>
        <dbReference type="PROSITE" id="PS50222"/>
    </source>
</evidence>